<proteinExistence type="predicted"/>
<accession>A0ACB9QLZ1</accession>
<evidence type="ECO:0000313" key="1">
    <source>
        <dbReference type="EMBL" id="KAI4367128.1"/>
    </source>
</evidence>
<comment type="caution">
    <text evidence="1">The sequence shown here is derived from an EMBL/GenBank/DDBJ whole genome shotgun (WGS) entry which is preliminary data.</text>
</comment>
<reference evidence="2" key="1">
    <citation type="journal article" date="2023" name="Front. Plant Sci.">
        <title>Chromosomal-level genome assembly of Melastoma candidum provides insights into trichome evolution.</title>
        <authorList>
            <person name="Zhong Y."/>
            <person name="Wu W."/>
            <person name="Sun C."/>
            <person name="Zou P."/>
            <person name="Liu Y."/>
            <person name="Dai S."/>
            <person name="Zhou R."/>
        </authorList>
    </citation>
    <scope>NUCLEOTIDE SEQUENCE [LARGE SCALE GENOMIC DNA]</scope>
</reference>
<name>A0ACB9QLZ1_9MYRT</name>
<dbReference type="Proteomes" id="UP001057402">
    <property type="component" value="Chromosome 6"/>
</dbReference>
<protein>
    <submittedName>
        <fullName evidence="1">Uncharacterized protein</fullName>
    </submittedName>
</protein>
<dbReference type="EMBL" id="CM042885">
    <property type="protein sequence ID" value="KAI4367128.1"/>
    <property type="molecule type" value="Genomic_DNA"/>
</dbReference>
<gene>
    <name evidence="1" type="ORF">MLD38_022898</name>
</gene>
<evidence type="ECO:0000313" key="2">
    <source>
        <dbReference type="Proteomes" id="UP001057402"/>
    </source>
</evidence>
<organism evidence="1 2">
    <name type="scientific">Melastoma candidum</name>
    <dbReference type="NCBI Taxonomy" id="119954"/>
    <lineage>
        <taxon>Eukaryota</taxon>
        <taxon>Viridiplantae</taxon>
        <taxon>Streptophyta</taxon>
        <taxon>Embryophyta</taxon>
        <taxon>Tracheophyta</taxon>
        <taxon>Spermatophyta</taxon>
        <taxon>Magnoliopsida</taxon>
        <taxon>eudicotyledons</taxon>
        <taxon>Gunneridae</taxon>
        <taxon>Pentapetalae</taxon>
        <taxon>rosids</taxon>
        <taxon>malvids</taxon>
        <taxon>Myrtales</taxon>
        <taxon>Melastomataceae</taxon>
        <taxon>Melastomatoideae</taxon>
        <taxon>Melastomateae</taxon>
        <taxon>Melastoma</taxon>
    </lineage>
</organism>
<keyword evidence="2" id="KW-1185">Reference proteome</keyword>
<sequence>MARTAVMRKFNSLLLRKALGIRFRSAYNMKQESGRRTGYQKDNEGVLAGKADDMQFWEPHPKTGIYFPRGHERVMEDIPQGAACLNQTYWVRTTDGVEQPEPDGHSF</sequence>